<name>D4ZCY9_SHEVD</name>
<dbReference type="RefSeq" id="WP_013053175.1">
    <property type="nucleotide sequence ID" value="NC_014012.1"/>
</dbReference>
<dbReference type="Gene3D" id="2.60.40.2390">
    <property type="match status" value="1"/>
</dbReference>
<dbReference type="Pfam" id="PF12975">
    <property type="entry name" value="DUF3859"/>
    <property type="match status" value="1"/>
</dbReference>
<organism evidence="2 3">
    <name type="scientific">Shewanella violacea (strain JCM 10179 / CIP 106290 / LMG 19151 / DSS12)</name>
    <dbReference type="NCBI Taxonomy" id="637905"/>
    <lineage>
        <taxon>Bacteria</taxon>
        <taxon>Pseudomonadati</taxon>
        <taxon>Pseudomonadota</taxon>
        <taxon>Gammaproteobacteria</taxon>
        <taxon>Alteromonadales</taxon>
        <taxon>Shewanellaceae</taxon>
        <taxon>Shewanella</taxon>
    </lineage>
</organism>
<evidence type="ECO:0000313" key="2">
    <source>
        <dbReference type="EMBL" id="BAJ03884.1"/>
    </source>
</evidence>
<dbReference type="AlphaFoldDB" id="D4ZCY9"/>
<dbReference type="Proteomes" id="UP000002350">
    <property type="component" value="Chromosome"/>
</dbReference>
<keyword evidence="3" id="KW-1185">Reference proteome</keyword>
<proteinExistence type="predicted"/>
<sequence length="158" mass="18345">MSKLKPDVTIIHSGIFTKWDEHDGALPRLTKSTVHVPAEIDIEFGFITRIKKAKNQKLRYCIYHPDIPDADGNIRPPFDGEVYVEENDWKFYLGDTIWAPERNKLGKWRMTLELKGKVIAEKTFKVHTADDKPLQGDTKIKIDLEVARVASFRKKRRL</sequence>
<dbReference type="KEGG" id="svo:SVI_3913"/>
<gene>
    <name evidence="2" type="ordered locus">SVI_3913</name>
</gene>
<dbReference type="STRING" id="637905.SVI_3913"/>
<dbReference type="OrthoDB" id="9789349at2"/>
<dbReference type="HOGENOM" id="CLU_1833331_0_0_6"/>
<dbReference type="eggNOG" id="ENOG50323IW">
    <property type="taxonomic scope" value="Bacteria"/>
</dbReference>
<reference evidence="3" key="1">
    <citation type="journal article" date="2010" name="Mol. Biosyst.">
        <title>Complete genome sequence and comparative analysis of Shewanella violacea, a psychrophilic and piezophilic bacterium from deep sea floor sediments.</title>
        <authorList>
            <person name="Aono E."/>
            <person name="Baba T."/>
            <person name="Ara T."/>
            <person name="Nishi T."/>
            <person name="Nakamichi T."/>
            <person name="Inamoto E."/>
            <person name="Toyonaga H."/>
            <person name="Hasegawa M."/>
            <person name="Takai Y."/>
            <person name="Okumura Y."/>
            <person name="Baba M."/>
            <person name="Tomita M."/>
            <person name="Kato C."/>
            <person name="Oshima T."/>
            <person name="Nakasone K."/>
            <person name="Mori H."/>
        </authorList>
    </citation>
    <scope>NUCLEOTIDE SEQUENCE [LARGE SCALE GENOMIC DNA]</scope>
    <source>
        <strain evidence="3">JCM 10179 / CIP 106290 / LMG 19151 / DSS12</strain>
    </source>
</reference>
<evidence type="ECO:0000259" key="1">
    <source>
        <dbReference type="Pfam" id="PF12975"/>
    </source>
</evidence>
<dbReference type="EMBL" id="AP011177">
    <property type="protein sequence ID" value="BAJ03884.1"/>
    <property type="molecule type" value="Genomic_DNA"/>
</dbReference>
<feature type="domain" description="DUF3859" evidence="1">
    <location>
        <begin position="5"/>
        <end position="126"/>
    </location>
</feature>
<dbReference type="InterPro" id="IPR024331">
    <property type="entry name" value="DUF3859"/>
</dbReference>
<evidence type="ECO:0000313" key="3">
    <source>
        <dbReference type="Proteomes" id="UP000002350"/>
    </source>
</evidence>
<protein>
    <recommendedName>
        <fullName evidence="1">DUF3859 domain-containing protein</fullName>
    </recommendedName>
</protein>
<accession>D4ZCY9</accession>